<dbReference type="GO" id="GO:0016491">
    <property type="term" value="F:oxidoreductase activity"/>
    <property type="evidence" value="ECO:0007669"/>
    <property type="project" value="InterPro"/>
</dbReference>
<proteinExistence type="inferred from homology"/>
<evidence type="ECO:0000313" key="4">
    <source>
        <dbReference type="Proteomes" id="UP000184267"/>
    </source>
</evidence>
<dbReference type="InterPro" id="IPR009799">
    <property type="entry name" value="EthD_dom"/>
</dbReference>
<dbReference type="AlphaFoldDB" id="A0A1M2VXL9"/>
<sequence>MTSTVSPTSVARYRVSLLVTPKPGLSLEEFHRYWAEHHVPLFRSLPIVKKNLLKYEQFHVDDAATQTTLAAFTGNAPMPYGGVAIFEAETLEKILEIFKDEDYLRIAVPDEEKFVDRSGFQLLAGHYSTTFNIE</sequence>
<dbReference type="Proteomes" id="UP000184267">
    <property type="component" value="Unassembled WGS sequence"/>
</dbReference>
<dbReference type="STRING" id="154538.A0A1M2VXL9"/>
<dbReference type="EMBL" id="MNAD01000495">
    <property type="protein sequence ID" value="OJT12280.1"/>
    <property type="molecule type" value="Genomic_DNA"/>
</dbReference>
<dbReference type="Gene3D" id="3.30.70.100">
    <property type="match status" value="1"/>
</dbReference>
<accession>A0A1M2VXL9</accession>
<evidence type="ECO:0000259" key="2">
    <source>
        <dbReference type="Pfam" id="PF07110"/>
    </source>
</evidence>
<protein>
    <recommendedName>
        <fullName evidence="2">EthD domain-containing protein</fullName>
    </recommendedName>
</protein>
<dbReference type="Pfam" id="PF07110">
    <property type="entry name" value="EthD"/>
    <property type="match status" value="1"/>
</dbReference>
<dbReference type="SUPFAM" id="SSF54909">
    <property type="entry name" value="Dimeric alpha+beta barrel"/>
    <property type="match status" value="1"/>
</dbReference>
<evidence type="ECO:0000313" key="3">
    <source>
        <dbReference type="EMBL" id="OJT12280.1"/>
    </source>
</evidence>
<dbReference type="OMA" id="FHILAGH"/>
<gene>
    <name evidence="3" type="ORF">TRAPUB_11147</name>
</gene>
<comment type="caution">
    <text evidence="3">The sequence shown here is derived from an EMBL/GenBank/DDBJ whole genome shotgun (WGS) entry which is preliminary data.</text>
</comment>
<organism evidence="3 4">
    <name type="scientific">Trametes pubescens</name>
    <name type="common">White-rot fungus</name>
    <dbReference type="NCBI Taxonomy" id="154538"/>
    <lineage>
        <taxon>Eukaryota</taxon>
        <taxon>Fungi</taxon>
        <taxon>Dikarya</taxon>
        <taxon>Basidiomycota</taxon>
        <taxon>Agaricomycotina</taxon>
        <taxon>Agaricomycetes</taxon>
        <taxon>Polyporales</taxon>
        <taxon>Polyporaceae</taxon>
        <taxon>Trametes</taxon>
    </lineage>
</organism>
<dbReference type="InterPro" id="IPR011008">
    <property type="entry name" value="Dimeric_a/b-barrel"/>
</dbReference>
<comment type="similarity">
    <text evidence="1">Belongs to the tpcK family.</text>
</comment>
<name>A0A1M2VXL9_TRAPU</name>
<keyword evidence="4" id="KW-1185">Reference proteome</keyword>
<dbReference type="OrthoDB" id="3183782at2759"/>
<reference evidence="3 4" key="1">
    <citation type="submission" date="2016-10" db="EMBL/GenBank/DDBJ databases">
        <title>Genome sequence of the basidiomycete white-rot fungus Trametes pubescens.</title>
        <authorList>
            <person name="Makela M.R."/>
            <person name="Granchi Z."/>
            <person name="Peng M."/>
            <person name="De Vries R.P."/>
            <person name="Grigoriev I."/>
            <person name="Riley R."/>
            <person name="Hilden K."/>
        </authorList>
    </citation>
    <scope>NUCLEOTIDE SEQUENCE [LARGE SCALE GENOMIC DNA]</scope>
    <source>
        <strain evidence="3 4">FBCC735</strain>
    </source>
</reference>
<feature type="domain" description="EthD" evidence="2">
    <location>
        <begin position="22"/>
        <end position="118"/>
    </location>
</feature>
<evidence type="ECO:0000256" key="1">
    <source>
        <dbReference type="ARBA" id="ARBA00005986"/>
    </source>
</evidence>